<keyword evidence="5" id="KW-0560">Oxidoreductase</keyword>
<evidence type="ECO:0000256" key="6">
    <source>
        <dbReference type="ARBA" id="ARBA00023136"/>
    </source>
</evidence>
<comment type="subcellular location">
    <subcellularLocation>
        <location evidence="1">Membrane</location>
        <topology evidence="1">Single-pass membrane protein</topology>
    </subcellularLocation>
</comment>
<dbReference type="Gene3D" id="1.10.630.10">
    <property type="entry name" value="Cytochrome P450"/>
    <property type="match status" value="1"/>
</dbReference>
<accession>A0ABD1RWB9</accession>
<evidence type="ECO:0000313" key="7">
    <source>
        <dbReference type="EMBL" id="KAL2492481.1"/>
    </source>
</evidence>
<dbReference type="PANTHER" id="PTHR47956">
    <property type="entry name" value="CYTOCHROME P450 71B11-RELATED"/>
    <property type="match status" value="1"/>
</dbReference>
<comment type="similarity">
    <text evidence="2">Belongs to the cytochrome P450 family.</text>
</comment>
<organism evidence="7 8">
    <name type="scientific">Abeliophyllum distichum</name>
    <dbReference type="NCBI Taxonomy" id="126358"/>
    <lineage>
        <taxon>Eukaryota</taxon>
        <taxon>Viridiplantae</taxon>
        <taxon>Streptophyta</taxon>
        <taxon>Embryophyta</taxon>
        <taxon>Tracheophyta</taxon>
        <taxon>Spermatophyta</taxon>
        <taxon>Magnoliopsida</taxon>
        <taxon>eudicotyledons</taxon>
        <taxon>Gunneridae</taxon>
        <taxon>Pentapetalae</taxon>
        <taxon>asterids</taxon>
        <taxon>lamiids</taxon>
        <taxon>Lamiales</taxon>
        <taxon>Oleaceae</taxon>
        <taxon>Forsythieae</taxon>
        <taxon>Abeliophyllum</taxon>
    </lineage>
</organism>
<dbReference type="InterPro" id="IPR050193">
    <property type="entry name" value="Cytochrome_P450_71"/>
</dbReference>
<dbReference type="InterPro" id="IPR001128">
    <property type="entry name" value="Cyt_P450"/>
</dbReference>
<keyword evidence="8" id="KW-1185">Reference proteome</keyword>
<comment type="caution">
    <text evidence="7">The sequence shown here is derived from an EMBL/GenBank/DDBJ whole genome shotgun (WGS) entry which is preliminary data.</text>
</comment>
<keyword evidence="4" id="KW-1133">Transmembrane helix</keyword>
<protein>
    <submittedName>
        <fullName evidence="7">Cytochrome</fullName>
    </submittedName>
</protein>
<dbReference type="InterPro" id="IPR002401">
    <property type="entry name" value="Cyt_P450_E_grp-I"/>
</dbReference>
<name>A0ABD1RWB9_9LAMI</name>
<evidence type="ECO:0000256" key="2">
    <source>
        <dbReference type="ARBA" id="ARBA00010617"/>
    </source>
</evidence>
<gene>
    <name evidence="7" type="ORF">Adt_28109</name>
</gene>
<evidence type="ECO:0000256" key="5">
    <source>
        <dbReference type="ARBA" id="ARBA00023002"/>
    </source>
</evidence>
<evidence type="ECO:0000256" key="3">
    <source>
        <dbReference type="ARBA" id="ARBA00022692"/>
    </source>
</evidence>
<sequence>MMIHLGRVPAVIVLSADGAREIMKNQDDIFADGTDTTYTALEWAMAQLLKHPKTMEKLQNEVRQTARSKLEKTEDDLEKILYLKAVTKEILRLHPPLPLLLPQECTQDSAILGYDIAVGTRVIINS</sequence>
<dbReference type="PANTHER" id="PTHR47956:SF4">
    <property type="entry name" value="CYTOCHROME P450 71A21-RELATED"/>
    <property type="match status" value="1"/>
</dbReference>
<proteinExistence type="inferred from homology"/>
<dbReference type="PRINTS" id="PR00385">
    <property type="entry name" value="P450"/>
</dbReference>
<evidence type="ECO:0000256" key="4">
    <source>
        <dbReference type="ARBA" id="ARBA00022989"/>
    </source>
</evidence>
<dbReference type="EMBL" id="JBFOLK010000008">
    <property type="protein sequence ID" value="KAL2492481.1"/>
    <property type="molecule type" value="Genomic_DNA"/>
</dbReference>
<evidence type="ECO:0000313" key="8">
    <source>
        <dbReference type="Proteomes" id="UP001604336"/>
    </source>
</evidence>
<dbReference type="GO" id="GO:0016020">
    <property type="term" value="C:membrane"/>
    <property type="evidence" value="ECO:0007669"/>
    <property type="project" value="UniProtKB-SubCell"/>
</dbReference>
<dbReference type="Proteomes" id="UP001604336">
    <property type="component" value="Unassembled WGS sequence"/>
</dbReference>
<keyword evidence="6" id="KW-0472">Membrane</keyword>
<keyword evidence="3" id="KW-0812">Transmembrane</keyword>
<dbReference type="PRINTS" id="PR00463">
    <property type="entry name" value="EP450I"/>
</dbReference>
<dbReference type="Pfam" id="PF00067">
    <property type="entry name" value="p450"/>
    <property type="match status" value="1"/>
</dbReference>
<dbReference type="GO" id="GO:0016491">
    <property type="term" value="F:oxidoreductase activity"/>
    <property type="evidence" value="ECO:0007669"/>
    <property type="project" value="UniProtKB-KW"/>
</dbReference>
<dbReference type="InterPro" id="IPR036396">
    <property type="entry name" value="Cyt_P450_sf"/>
</dbReference>
<reference evidence="8" key="1">
    <citation type="submission" date="2024-07" db="EMBL/GenBank/DDBJ databases">
        <title>Two chromosome-level genome assemblies of Korean endemic species Abeliophyllum distichum and Forsythia ovata (Oleaceae).</title>
        <authorList>
            <person name="Jang H."/>
        </authorList>
    </citation>
    <scope>NUCLEOTIDE SEQUENCE [LARGE SCALE GENOMIC DNA]</scope>
</reference>
<dbReference type="AlphaFoldDB" id="A0ABD1RWB9"/>
<evidence type="ECO:0000256" key="1">
    <source>
        <dbReference type="ARBA" id="ARBA00004167"/>
    </source>
</evidence>
<dbReference type="SUPFAM" id="SSF48264">
    <property type="entry name" value="Cytochrome P450"/>
    <property type="match status" value="1"/>
</dbReference>